<gene>
    <name evidence="1" type="ORF">A0U93_10390</name>
</gene>
<reference evidence="1 2" key="1">
    <citation type="submission" date="2016-03" db="EMBL/GenBank/DDBJ databases">
        <title>Acetic acid bacteria sequencing.</title>
        <authorList>
            <person name="Brandt J."/>
            <person name="Jakob F."/>
            <person name="Vogel R.F."/>
        </authorList>
    </citation>
    <scope>NUCLEOTIDE SEQUENCE [LARGE SCALE GENOMIC DNA]</scope>
    <source>
        <strain evidence="1 2">NBRC 101099</strain>
    </source>
</reference>
<dbReference type="Proteomes" id="UP000188604">
    <property type="component" value="Chromosome"/>
</dbReference>
<keyword evidence="2" id="KW-1185">Reference proteome</keyword>
<organism evidence="1 2">
    <name type="scientific">Neoasaia chiangmaiensis</name>
    <dbReference type="NCBI Taxonomy" id="320497"/>
    <lineage>
        <taxon>Bacteria</taxon>
        <taxon>Pseudomonadati</taxon>
        <taxon>Pseudomonadota</taxon>
        <taxon>Alphaproteobacteria</taxon>
        <taxon>Acetobacterales</taxon>
        <taxon>Acetobacteraceae</taxon>
        <taxon>Neoasaia</taxon>
    </lineage>
</organism>
<accession>A0A1U9KR09</accession>
<dbReference type="InterPro" id="IPR056928">
    <property type="entry name" value="Gp77-like"/>
</dbReference>
<proteinExistence type="predicted"/>
<dbReference type="STRING" id="320497.A0U93_10390"/>
<dbReference type="KEGG" id="nch:A0U93_10390"/>
<dbReference type="Pfam" id="PF23148">
    <property type="entry name" value="Gp77"/>
    <property type="match status" value="1"/>
</dbReference>
<evidence type="ECO:0000313" key="2">
    <source>
        <dbReference type="Proteomes" id="UP000188604"/>
    </source>
</evidence>
<dbReference type="EMBL" id="CP014691">
    <property type="protein sequence ID" value="AQS88284.1"/>
    <property type="molecule type" value="Genomic_DNA"/>
</dbReference>
<dbReference type="RefSeq" id="WP_077807305.1">
    <property type="nucleotide sequence ID" value="NZ_BJXS01000003.1"/>
</dbReference>
<name>A0A1U9KR09_9PROT</name>
<evidence type="ECO:0000313" key="1">
    <source>
        <dbReference type="EMBL" id="AQS88284.1"/>
    </source>
</evidence>
<protein>
    <submittedName>
        <fullName evidence="1">Uncharacterized protein</fullName>
    </submittedName>
</protein>
<dbReference type="AlphaFoldDB" id="A0A1U9KR09"/>
<dbReference type="OrthoDB" id="7225634at2"/>
<sequence>MSAVPFSGWTVAPSRTLPLAAPSQRPLVGLRQAALSLVWIPKAPTDLLDFALDPTDWLADSGDMLSSMQVVLPAAQIMGDLVALWAGPLNGMAAVFLAGGQPGTNVTIAVQIETAAGRRHTEQVSVQINAATSAGAVASAPILSGGYGIAPNLLRLADGTFLTDAAGRPFAIS</sequence>